<dbReference type="SUPFAM" id="SSF117100">
    <property type="entry name" value="Beta-galactosidase LacA, domain 3"/>
    <property type="match status" value="1"/>
</dbReference>
<dbReference type="OrthoDB" id="1657402at2759"/>
<evidence type="ECO:0000313" key="11">
    <source>
        <dbReference type="EMBL" id="KAB5590255.1"/>
    </source>
</evidence>
<feature type="domain" description="Beta-galactosidase" evidence="10">
    <location>
        <begin position="469"/>
        <end position="674"/>
    </location>
</feature>
<proteinExistence type="inferred from homology"/>
<dbReference type="InterPro" id="IPR017853">
    <property type="entry name" value="GH"/>
</dbReference>
<keyword evidence="12" id="KW-1185">Reference proteome</keyword>
<dbReference type="InterPro" id="IPR019801">
    <property type="entry name" value="Glyco_hydro_35_CS"/>
</dbReference>
<evidence type="ECO:0000256" key="4">
    <source>
        <dbReference type="ARBA" id="ARBA00022729"/>
    </source>
</evidence>
<dbReference type="InterPro" id="IPR025300">
    <property type="entry name" value="BetaGal_jelly_roll_dom"/>
</dbReference>
<dbReference type="AlphaFoldDB" id="A0A5N5QET2"/>
<evidence type="ECO:0000256" key="1">
    <source>
        <dbReference type="ARBA" id="ARBA00001412"/>
    </source>
</evidence>
<organism evidence="11 12">
    <name type="scientific">Ceratobasidium theobromae</name>
    <dbReference type="NCBI Taxonomy" id="1582974"/>
    <lineage>
        <taxon>Eukaryota</taxon>
        <taxon>Fungi</taxon>
        <taxon>Dikarya</taxon>
        <taxon>Basidiomycota</taxon>
        <taxon>Agaricomycotina</taxon>
        <taxon>Agaricomycetes</taxon>
        <taxon>Cantharellales</taxon>
        <taxon>Ceratobasidiaceae</taxon>
        <taxon>Ceratobasidium</taxon>
    </lineage>
</organism>
<keyword evidence="7 8" id="KW-0326">Glycosidase</keyword>
<dbReference type="SUPFAM" id="SSF49785">
    <property type="entry name" value="Galactose-binding domain-like"/>
    <property type="match status" value="2"/>
</dbReference>
<gene>
    <name evidence="11" type="ORF">CTheo_6307</name>
</gene>
<evidence type="ECO:0000256" key="9">
    <source>
        <dbReference type="RuleBase" id="RU003679"/>
    </source>
</evidence>
<evidence type="ECO:0000259" key="10">
    <source>
        <dbReference type="SMART" id="SM01029"/>
    </source>
</evidence>
<dbReference type="Gene3D" id="2.60.390.10">
    <property type="entry name" value="Beta-galactosidase, domain 3"/>
    <property type="match status" value="1"/>
</dbReference>
<evidence type="ECO:0000256" key="6">
    <source>
        <dbReference type="ARBA" id="ARBA00023180"/>
    </source>
</evidence>
<dbReference type="Pfam" id="PF01301">
    <property type="entry name" value="Glyco_hydro_35"/>
    <property type="match status" value="2"/>
</dbReference>
<protein>
    <recommendedName>
        <fullName evidence="3 8">Beta-galactosidase</fullName>
        <ecNumber evidence="3 8">3.2.1.23</ecNumber>
    </recommendedName>
</protein>
<evidence type="ECO:0000256" key="5">
    <source>
        <dbReference type="ARBA" id="ARBA00022801"/>
    </source>
</evidence>
<dbReference type="PROSITE" id="PS01182">
    <property type="entry name" value="GLYCOSYL_HYDROL_F35"/>
    <property type="match status" value="1"/>
</dbReference>
<comment type="catalytic activity">
    <reaction evidence="1 8">
        <text>Hydrolysis of terminal non-reducing beta-D-galactose residues in beta-D-galactosides.</text>
        <dbReference type="EC" id="3.2.1.23"/>
    </reaction>
</comment>
<comment type="caution">
    <text evidence="11">The sequence shown here is derived from an EMBL/GenBank/DDBJ whole genome shotgun (WGS) entry which is preliminary data.</text>
</comment>
<keyword evidence="4" id="KW-0732">Signal</keyword>
<sequence>MLEGKRAQAHTTPRRSHKTWSKKWVALPLLALAIYYNSPHWLKQRCKHSAEVHRSETFSSNGRTDLVQWDGKSLVVKDQRIFLWSGEFHTFRLPTPELWGDILEKIKAAGFNAISVYVHWGLVNPAPGEFDFDDFRALDPLFKLAMKTGLWVVLRPGPYINAEVSGGGIPHWVTSTTAGHLRTNSTDYTKTWEPYVDAIADILVKGNWQVGDKSGGPVIAVQLENEYLATRTPGHEFKAPYMAALAKRFVDRGVAVPLTYNDAYMGGNYATGKTDQCEEGQERGGEGGARGRGRCGVELYGVDSYPQRFDCSNPDVWNPVMATYHDFHIKTNPHEPLYIPGVCVVRIGPKFSCVALEFQAGSYDAWGGGKKHGWAGAGYEACRELTGAAFSQVFNLGLWANNVKMINLYMLYGGTTWGYMPFPGVYTSYDYGAAITESRRLTDKYAELKRQGLFLRSVPEFYATDVIGNSTDSDDRPTVRLSNPKVFGTLLRNKATGAEFYIVRHADSTSKSVLTIFRVITLLIALTSRDNAGFKLSLSTSSGSQLIPFTIPSITLSGRASKVILRNVAFGSSRLAWSTASILYAGKMGTRDVLFLHGPSAEGHEFAIPLHRSGSSVASNIQVSRHITVSQYAPSDSRSVSVVTVLPGNVGLVTVFETPLQLVLFADSETAGSFWAPVLAGRMDSLDYPNPYANFFQFGTNSSVLVGGPYLVRSAELSPEGELSLRGDLETESMLTVIAELGAVRRVLWNGIPVDTMFQNSERAGVMRLRVAPRLRALDVTVPKLENWRYRDSLPEVKKDYDDAGWILANNTKTNSPEKPYFGDKVLYGCDYGFCEGAVVWRGHFNGNDDITGARLIVNGGLAFAASVWLNGNFLKTTYGNSSNNHNNIAETDGFYEFPKDFLVRDGDNVLTVVQDNMGLEMTVHWTADSSKSPRGIRGYELLGGSFTQWRVQGKAGGYLGFKDKLRSVQNEGGLYGERQGWHLPELDDSNWINLDISSGLPDNHAGVGWFRTSFSLDIPQGYDVPLSFEFENVEAPYRALLFVNGWLMGRRIANLGPQFKFPVPEGILNHHGKNTVAVAIWAMEAAPISPKLKLTIEGMFDSGYDFGKPL</sequence>
<dbReference type="GO" id="GO:0004565">
    <property type="term" value="F:beta-galactosidase activity"/>
    <property type="evidence" value="ECO:0007669"/>
    <property type="project" value="UniProtKB-EC"/>
</dbReference>
<dbReference type="Pfam" id="PF13363">
    <property type="entry name" value="BetaGal_dom3"/>
    <property type="match status" value="1"/>
</dbReference>
<dbReference type="InterPro" id="IPR037110">
    <property type="entry name" value="Betagal_dom2_sf"/>
</dbReference>
<evidence type="ECO:0000256" key="2">
    <source>
        <dbReference type="ARBA" id="ARBA00009809"/>
    </source>
</evidence>
<evidence type="ECO:0000256" key="7">
    <source>
        <dbReference type="ARBA" id="ARBA00023295"/>
    </source>
</evidence>
<dbReference type="Gene3D" id="3.20.20.80">
    <property type="entry name" value="Glycosidases"/>
    <property type="match status" value="1"/>
</dbReference>
<dbReference type="PANTHER" id="PTHR23421">
    <property type="entry name" value="BETA-GALACTOSIDASE RELATED"/>
    <property type="match status" value="1"/>
</dbReference>
<dbReference type="SUPFAM" id="SSF51011">
    <property type="entry name" value="Glycosyl hydrolase domain"/>
    <property type="match status" value="1"/>
</dbReference>
<dbReference type="Gene3D" id="2.102.20.10">
    <property type="entry name" value="Beta-galactosidase, domain 2"/>
    <property type="match status" value="1"/>
</dbReference>
<dbReference type="SMART" id="SM01029">
    <property type="entry name" value="BetaGal_dom2"/>
    <property type="match status" value="1"/>
</dbReference>
<dbReference type="PRINTS" id="PR00742">
    <property type="entry name" value="GLHYDRLASE35"/>
</dbReference>
<dbReference type="InterPro" id="IPR008979">
    <property type="entry name" value="Galactose-bd-like_sf"/>
</dbReference>
<dbReference type="Pfam" id="PF13364">
    <property type="entry name" value="BetaGal_ABD2"/>
    <property type="match status" value="2"/>
</dbReference>
<dbReference type="InterPro" id="IPR036833">
    <property type="entry name" value="BetaGal_dom3_sf"/>
</dbReference>
<dbReference type="InterPro" id="IPR001944">
    <property type="entry name" value="Glycoside_Hdrlase_35"/>
</dbReference>
<evidence type="ECO:0000256" key="3">
    <source>
        <dbReference type="ARBA" id="ARBA00012756"/>
    </source>
</evidence>
<name>A0A5N5QET2_9AGAM</name>
<dbReference type="Proteomes" id="UP000383932">
    <property type="component" value="Unassembled WGS sequence"/>
</dbReference>
<dbReference type="GO" id="GO:0005975">
    <property type="term" value="P:carbohydrate metabolic process"/>
    <property type="evidence" value="ECO:0007669"/>
    <property type="project" value="InterPro"/>
</dbReference>
<dbReference type="Pfam" id="PF10435">
    <property type="entry name" value="BetaGal_dom2"/>
    <property type="match status" value="1"/>
</dbReference>
<comment type="similarity">
    <text evidence="2 9">Belongs to the glycosyl hydrolase 35 family.</text>
</comment>
<dbReference type="SUPFAM" id="SSF51445">
    <property type="entry name" value="(Trans)glycosidases"/>
    <property type="match status" value="1"/>
</dbReference>
<evidence type="ECO:0000256" key="8">
    <source>
        <dbReference type="RuleBase" id="RU000675"/>
    </source>
</evidence>
<dbReference type="InterPro" id="IPR031330">
    <property type="entry name" value="Gly_Hdrlase_35_cat"/>
</dbReference>
<dbReference type="Gene3D" id="2.60.120.260">
    <property type="entry name" value="Galactose-binding domain-like"/>
    <property type="match status" value="2"/>
</dbReference>
<dbReference type="InterPro" id="IPR018954">
    <property type="entry name" value="Betagal_dom2"/>
</dbReference>
<dbReference type="EC" id="3.2.1.23" evidence="3 8"/>
<accession>A0A5N5QET2</accession>
<evidence type="ECO:0000313" key="12">
    <source>
        <dbReference type="Proteomes" id="UP000383932"/>
    </source>
</evidence>
<keyword evidence="5 8" id="KW-0378">Hydrolase</keyword>
<dbReference type="EMBL" id="SSOP01000184">
    <property type="protein sequence ID" value="KAB5590255.1"/>
    <property type="molecule type" value="Genomic_DNA"/>
</dbReference>
<dbReference type="InterPro" id="IPR025972">
    <property type="entry name" value="BetaGal_dom3"/>
</dbReference>
<reference evidence="11 12" key="1">
    <citation type="journal article" date="2019" name="Fungal Biol. Biotechnol.">
        <title>Draft genome sequence of fastidious pathogen Ceratobasidium theobromae, which causes vascular-streak dieback in Theobroma cacao.</title>
        <authorList>
            <person name="Ali S.S."/>
            <person name="Asman A."/>
            <person name="Shao J."/>
            <person name="Firmansyah A.P."/>
            <person name="Susilo A.W."/>
            <person name="Rosmana A."/>
            <person name="McMahon P."/>
            <person name="Junaid M."/>
            <person name="Guest D."/>
            <person name="Kheng T.Y."/>
            <person name="Meinhardt L.W."/>
            <person name="Bailey B.A."/>
        </authorList>
    </citation>
    <scope>NUCLEOTIDE SEQUENCE [LARGE SCALE GENOMIC DNA]</scope>
    <source>
        <strain evidence="11 12">CT2</strain>
    </source>
</reference>
<keyword evidence="6" id="KW-0325">Glycoprotein</keyword>